<name>A0A2S3HTP7_9POAL</name>
<organism evidence="2">
    <name type="scientific">Panicum hallii</name>
    <dbReference type="NCBI Taxonomy" id="206008"/>
    <lineage>
        <taxon>Eukaryota</taxon>
        <taxon>Viridiplantae</taxon>
        <taxon>Streptophyta</taxon>
        <taxon>Embryophyta</taxon>
        <taxon>Tracheophyta</taxon>
        <taxon>Spermatophyta</taxon>
        <taxon>Magnoliopsida</taxon>
        <taxon>Liliopsida</taxon>
        <taxon>Poales</taxon>
        <taxon>Poaceae</taxon>
        <taxon>PACMAD clade</taxon>
        <taxon>Panicoideae</taxon>
        <taxon>Panicodae</taxon>
        <taxon>Paniceae</taxon>
        <taxon>Panicinae</taxon>
        <taxon>Panicum</taxon>
        <taxon>Panicum sect. Panicum</taxon>
    </lineage>
</organism>
<accession>A0A2S3HTP7</accession>
<sequence length="104" mass="11561">MMRPLSGLTKIAATLNRRVPSSRRRGVHLQPRQQSTPQPNRGLGGDNLMMVVLGGMDSVRLTTLDERVRPHSPARNAGPDHLRPNRGRRHRALASARPKDGGYR</sequence>
<dbReference type="Proteomes" id="UP000243499">
    <property type="component" value="Chromosome 5"/>
</dbReference>
<dbReference type="Gramene" id="PAN29562">
    <property type="protein sequence ID" value="PAN29562"/>
    <property type="gene ID" value="PAHAL_5G234500"/>
</dbReference>
<protein>
    <submittedName>
        <fullName evidence="2">Uncharacterized protein</fullName>
    </submittedName>
</protein>
<reference evidence="2" key="1">
    <citation type="submission" date="2018-04" db="EMBL/GenBank/DDBJ databases">
        <title>WGS assembly of Panicum hallii.</title>
        <authorList>
            <person name="Lovell J."/>
            <person name="Jenkins J."/>
            <person name="Lowry D."/>
            <person name="Mamidi S."/>
            <person name="Sreedasyam A."/>
            <person name="Weng X."/>
            <person name="Barry K."/>
            <person name="Bonette J."/>
            <person name="Campitelli B."/>
            <person name="Daum C."/>
            <person name="Gordon S."/>
            <person name="Gould B."/>
            <person name="Lipzen A."/>
            <person name="Macqueen A."/>
            <person name="Palacio-Mejia J."/>
            <person name="Plott C."/>
            <person name="Shakirov E."/>
            <person name="Shu S."/>
            <person name="Yoshinaga Y."/>
            <person name="Zane M."/>
            <person name="Rokhsar D."/>
            <person name="Grimwood J."/>
            <person name="Schmutz J."/>
            <person name="Juenger T."/>
        </authorList>
    </citation>
    <scope>NUCLEOTIDE SEQUENCE [LARGE SCALE GENOMIC DNA]</scope>
    <source>
        <strain evidence="2">FIL2</strain>
    </source>
</reference>
<evidence type="ECO:0000313" key="2">
    <source>
        <dbReference type="EMBL" id="PAN29562.1"/>
    </source>
</evidence>
<gene>
    <name evidence="2" type="ORF">PAHAL_5G234500</name>
</gene>
<dbReference type="AlphaFoldDB" id="A0A2S3HTP7"/>
<dbReference type="EMBL" id="CM008050">
    <property type="protein sequence ID" value="PAN29562.1"/>
    <property type="molecule type" value="Genomic_DNA"/>
</dbReference>
<feature type="region of interest" description="Disordered" evidence="1">
    <location>
        <begin position="64"/>
        <end position="104"/>
    </location>
</feature>
<proteinExistence type="predicted"/>
<feature type="region of interest" description="Disordered" evidence="1">
    <location>
        <begin position="1"/>
        <end position="47"/>
    </location>
</feature>
<evidence type="ECO:0000256" key="1">
    <source>
        <dbReference type="SAM" id="MobiDB-lite"/>
    </source>
</evidence>